<dbReference type="InterPro" id="IPR036397">
    <property type="entry name" value="RNaseH_sf"/>
</dbReference>
<dbReference type="Pfam" id="PF13333">
    <property type="entry name" value="rve_2"/>
    <property type="match status" value="1"/>
</dbReference>
<keyword evidence="4" id="KW-1185">Reference proteome</keyword>
<evidence type="ECO:0000313" key="4">
    <source>
        <dbReference type="Proteomes" id="UP000468766"/>
    </source>
</evidence>
<sequence>MKKHRPPAGLINHSDRGSQYCSRDYQALLTKHQMRPSMSRKGNCYDNAPAESFFSTIKTELIYLQRYKTREEARKAVFEYIEIFYNRKRLHQSLGYLSPKEYLEEHRKSKKQKVNSKVQTLASTA</sequence>
<dbReference type="GO" id="GO:0003676">
    <property type="term" value="F:nucleic acid binding"/>
    <property type="evidence" value="ECO:0007669"/>
    <property type="project" value="InterPro"/>
</dbReference>
<evidence type="ECO:0000313" key="3">
    <source>
        <dbReference type="EMBL" id="KAB2952024.1"/>
    </source>
</evidence>
<dbReference type="Pfam" id="PF00665">
    <property type="entry name" value="rve"/>
    <property type="match status" value="1"/>
</dbReference>
<dbReference type="PANTHER" id="PTHR46889:SF4">
    <property type="entry name" value="TRANSPOSASE INSO FOR INSERTION SEQUENCE ELEMENT IS911B-RELATED"/>
    <property type="match status" value="1"/>
</dbReference>
<organism evidence="3 4">
    <name type="scientific">Heliorestis acidaminivorans</name>
    <dbReference type="NCBI Taxonomy" id="553427"/>
    <lineage>
        <taxon>Bacteria</taxon>
        <taxon>Bacillati</taxon>
        <taxon>Bacillota</taxon>
        <taxon>Clostridia</taxon>
        <taxon>Eubacteriales</taxon>
        <taxon>Heliobacteriaceae</taxon>
        <taxon>Heliorestis</taxon>
    </lineage>
</organism>
<dbReference type="GO" id="GO:0015074">
    <property type="term" value="P:DNA integration"/>
    <property type="evidence" value="ECO:0007669"/>
    <property type="project" value="InterPro"/>
</dbReference>
<protein>
    <submittedName>
        <fullName evidence="3">IS3 family transposase</fullName>
    </submittedName>
</protein>
<name>A0A6I0F139_9FIRM</name>
<dbReference type="InterPro" id="IPR012337">
    <property type="entry name" value="RNaseH-like_sf"/>
</dbReference>
<accession>A0A6I0F139</accession>
<dbReference type="SUPFAM" id="SSF53098">
    <property type="entry name" value="Ribonuclease H-like"/>
    <property type="match status" value="1"/>
</dbReference>
<dbReference type="OrthoDB" id="9775203at2"/>
<dbReference type="AlphaFoldDB" id="A0A6I0F139"/>
<dbReference type="InterPro" id="IPR001584">
    <property type="entry name" value="Integrase_cat-core"/>
</dbReference>
<evidence type="ECO:0000259" key="2">
    <source>
        <dbReference type="PROSITE" id="PS50994"/>
    </source>
</evidence>
<evidence type="ECO:0000256" key="1">
    <source>
        <dbReference type="SAM" id="MobiDB-lite"/>
    </source>
</evidence>
<dbReference type="InterPro" id="IPR050900">
    <property type="entry name" value="Transposase_IS3/IS150/IS904"/>
</dbReference>
<proteinExistence type="predicted"/>
<feature type="domain" description="Integrase catalytic" evidence="2">
    <location>
        <begin position="1"/>
        <end position="107"/>
    </location>
</feature>
<dbReference type="EMBL" id="WBXO01000008">
    <property type="protein sequence ID" value="KAB2952024.1"/>
    <property type="molecule type" value="Genomic_DNA"/>
</dbReference>
<feature type="region of interest" description="Disordered" evidence="1">
    <location>
        <begin position="106"/>
        <end position="125"/>
    </location>
</feature>
<dbReference type="Gene3D" id="3.30.420.10">
    <property type="entry name" value="Ribonuclease H-like superfamily/Ribonuclease H"/>
    <property type="match status" value="1"/>
</dbReference>
<dbReference type="Proteomes" id="UP000468766">
    <property type="component" value="Unassembled WGS sequence"/>
</dbReference>
<reference evidence="3 4" key="1">
    <citation type="submission" date="2019-10" db="EMBL/GenBank/DDBJ databases">
        <title>Whole-genome sequence of the extremophile Heliorestis acidaminivorans DSM 24790.</title>
        <authorList>
            <person name="Kyndt J.A."/>
            <person name="Meyer T.E."/>
        </authorList>
    </citation>
    <scope>NUCLEOTIDE SEQUENCE [LARGE SCALE GENOMIC DNA]</scope>
    <source>
        <strain evidence="3 4">DSM 24790</strain>
    </source>
</reference>
<gene>
    <name evidence="3" type="ORF">F9B85_10755</name>
</gene>
<dbReference type="PROSITE" id="PS50994">
    <property type="entry name" value="INTEGRASE"/>
    <property type="match status" value="1"/>
</dbReference>
<dbReference type="PANTHER" id="PTHR46889">
    <property type="entry name" value="TRANSPOSASE INSF FOR INSERTION SEQUENCE IS3B-RELATED"/>
    <property type="match status" value="1"/>
</dbReference>
<comment type="caution">
    <text evidence="3">The sequence shown here is derived from an EMBL/GenBank/DDBJ whole genome shotgun (WGS) entry which is preliminary data.</text>
</comment>